<dbReference type="GO" id="GO:0071949">
    <property type="term" value="F:FAD binding"/>
    <property type="evidence" value="ECO:0007669"/>
    <property type="project" value="InterPro"/>
</dbReference>
<evidence type="ECO:0000313" key="7">
    <source>
        <dbReference type="EMBL" id="KAA5832659.1"/>
    </source>
</evidence>
<dbReference type="Gene3D" id="3.40.30.120">
    <property type="match status" value="1"/>
</dbReference>
<feature type="domain" description="FAD-binding" evidence="6">
    <location>
        <begin position="2"/>
        <end position="335"/>
    </location>
</feature>
<dbReference type="PRINTS" id="PR00420">
    <property type="entry name" value="RNGMNOXGNASE"/>
</dbReference>
<dbReference type="NCBIfam" id="NF004832">
    <property type="entry name" value="PRK06184.1"/>
    <property type="match status" value="1"/>
</dbReference>
<sequence length="470" mass="50442">MDTRVLIAGAGPTGLTLGVELARRGIDLRIVDAATSPFAGSRGDGLQPRTLEVFDDLGVLDEVLSSGAPPAPLRAHVGGEYVGERRMVDPVEPTPGVPHPNPWVLPQWRTEEILRNRLAELGVRVEQGVELLDFQQDSAGVTATLSTGAVRAAFLVGADGGRSAVRKTLGIEFAGETDESIRMLLGDVQVTGLDRSCGHWFSSAEDPARGIALTPLPGTDAFQCAAPLPDGFEPAATLAALQAQLDEHSGRSDLRMHDLTWSTVWRPNIRMARQFRSGRVFLAGDAAHVHPPTGGQGLNTGIQDAYNLGWKLADGSAELLDSYELERLPVAASVLGLSAEILQRHVEGRADAHRRGPETNQLDISYRNSPLSHDERPDPGAVRAGDRAPDSPLRDENGEQIRLFDLFRGPHWTHLAFAAEPPATSPNVHAHRIPDGIARATYGVAPGTHVLIRPDGYIARITTTVPAQRA</sequence>
<name>A0A5M7BSA7_SACHI</name>
<comment type="cofactor">
    <cofactor evidence="1">
        <name>FAD</name>
        <dbReference type="ChEBI" id="CHEBI:57692"/>
    </cofactor>
</comment>
<dbReference type="InterPro" id="IPR002938">
    <property type="entry name" value="FAD-bd"/>
</dbReference>
<evidence type="ECO:0000259" key="6">
    <source>
        <dbReference type="Pfam" id="PF01494"/>
    </source>
</evidence>
<organism evidence="7 8">
    <name type="scientific">Saccharopolyspora hirsuta</name>
    <dbReference type="NCBI Taxonomy" id="1837"/>
    <lineage>
        <taxon>Bacteria</taxon>
        <taxon>Bacillati</taxon>
        <taxon>Actinomycetota</taxon>
        <taxon>Actinomycetes</taxon>
        <taxon>Pseudonocardiales</taxon>
        <taxon>Pseudonocardiaceae</taxon>
        <taxon>Saccharopolyspora</taxon>
    </lineage>
</organism>
<dbReference type="EMBL" id="VWPH01000007">
    <property type="protein sequence ID" value="KAA5832659.1"/>
    <property type="molecule type" value="Genomic_DNA"/>
</dbReference>
<keyword evidence="4" id="KW-0274">FAD</keyword>
<dbReference type="PANTHER" id="PTHR43004:SF19">
    <property type="entry name" value="BINDING MONOOXYGENASE, PUTATIVE (JCVI)-RELATED"/>
    <property type="match status" value="1"/>
</dbReference>
<dbReference type="Pfam" id="PF01494">
    <property type="entry name" value="FAD_binding_3"/>
    <property type="match status" value="1"/>
</dbReference>
<evidence type="ECO:0000256" key="2">
    <source>
        <dbReference type="ARBA" id="ARBA00007801"/>
    </source>
</evidence>
<dbReference type="Proteomes" id="UP000323946">
    <property type="component" value="Unassembled WGS sequence"/>
</dbReference>
<keyword evidence="3" id="KW-0285">Flavoprotein</keyword>
<gene>
    <name evidence="7" type="ORF">F1721_16860</name>
</gene>
<feature type="compositionally biased region" description="Basic and acidic residues" evidence="5">
    <location>
        <begin position="372"/>
        <end position="395"/>
    </location>
</feature>
<evidence type="ECO:0000256" key="3">
    <source>
        <dbReference type="ARBA" id="ARBA00022630"/>
    </source>
</evidence>
<evidence type="ECO:0000256" key="4">
    <source>
        <dbReference type="ARBA" id="ARBA00022827"/>
    </source>
</evidence>
<dbReference type="InterPro" id="IPR050641">
    <property type="entry name" value="RIFMO-like"/>
</dbReference>
<dbReference type="GO" id="GO:0016709">
    <property type="term" value="F:oxidoreductase activity, acting on paired donors, with incorporation or reduction of molecular oxygen, NAD(P)H as one donor, and incorporation of one atom of oxygen"/>
    <property type="evidence" value="ECO:0007669"/>
    <property type="project" value="UniProtKB-ARBA"/>
</dbReference>
<accession>A0A5M7BSA7</accession>
<dbReference type="PANTHER" id="PTHR43004">
    <property type="entry name" value="TRK SYSTEM POTASSIUM UPTAKE PROTEIN"/>
    <property type="match status" value="1"/>
</dbReference>
<evidence type="ECO:0000256" key="1">
    <source>
        <dbReference type="ARBA" id="ARBA00001974"/>
    </source>
</evidence>
<evidence type="ECO:0000313" key="8">
    <source>
        <dbReference type="Proteomes" id="UP000323946"/>
    </source>
</evidence>
<feature type="compositionally biased region" description="Basic and acidic residues" evidence="5">
    <location>
        <begin position="348"/>
        <end position="357"/>
    </location>
</feature>
<dbReference type="Pfam" id="PF21274">
    <property type="entry name" value="Rng_hyd_C"/>
    <property type="match status" value="1"/>
</dbReference>
<dbReference type="InterPro" id="IPR036188">
    <property type="entry name" value="FAD/NAD-bd_sf"/>
</dbReference>
<reference evidence="7 8" key="1">
    <citation type="submission" date="2019-09" db="EMBL/GenBank/DDBJ databases">
        <title>Draft genome sequence of the thermophilic Saccharopolyspora hirsuta VKM Ac-666T.</title>
        <authorList>
            <person name="Lobastova T.G."/>
            <person name="Fokina V."/>
            <person name="Bragin E.Y."/>
            <person name="Shtratnikova V.Y."/>
            <person name="Starodumova I.P."/>
            <person name="Tarlachkov S.V."/>
            <person name="Donova M.V."/>
        </authorList>
    </citation>
    <scope>NUCLEOTIDE SEQUENCE [LARGE SCALE GENOMIC DNA]</scope>
    <source>
        <strain evidence="7 8">VKM Ac-666</strain>
    </source>
</reference>
<protein>
    <submittedName>
        <fullName evidence="7">3-(3-hydroxyphenyl)propionate hydroxylase</fullName>
    </submittedName>
</protein>
<comment type="similarity">
    <text evidence="2">Belongs to the PheA/TfdB FAD monooxygenase family.</text>
</comment>
<dbReference type="RefSeq" id="WP_150067645.1">
    <property type="nucleotide sequence ID" value="NZ_VWPH01000007.1"/>
</dbReference>
<evidence type="ECO:0000256" key="5">
    <source>
        <dbReference type="SAM" id="MobiDB-lite"/>
    </source>
</evidence>
<feature type="region of interest" description="Disordered" evidence="5">
    <location>
        <begin position="348"/>
        <end position="395"/>
    </location>
</feature>
<dbReference type="SMR" id="A0A5M7BSA7"/>
<proteinExistence type="inferred from homology"/>
<dbReference type="SUPFAM" id="SSF52833">
    <property type="entry name" value="Thioredoxin-like"/>
    <property type="match status" value="1"/>
</dbReference>
<dbReference type="Gene3D" id="3.50.50.60">
    <property type="entry name" value="FAD/NAD(P)-binding domain"/>
    <property type="match status" value="1"/>
</dbReference>
<dbReference type="AlphaFoldDB" id="A0A5M7BSA7"/>
<keyword evidence="8" id="KW-1185">Reference proteome</keyword>
<comment type="caution">
    <text evidence="7">The sequence shown here is derived from an EMBL/GenBank/DDBJ whole genome shotgun (WGS) entry which is preliminary data.</text>
</comment>
<dbReference type="OrthoDB" id="8670884at2"/>
<dbReference type="SUPFAM" id="SSF51905">
    <property type="entry name" value="FAD/NAD(P)-binding domain"/>
    <property type="match status" value="1"/>
</dbReference>
<dbReference type="Gene3D" id="3.30.70.2450">
    <property type="match status" value="1"/>
</dbReference>
<dbReference type="InterPro" id="IPR036249">
    <property type="entry name" value="Thioredoxin-like_sf"/>
</dbReference>
<feature type="compositionally biased region" description="Polar residues" evidence="5">
    <location>
        <begin position="358"/>
        <end position="371"/>
    </location>
</feature>